<dbReference type="Proteomes" id="UP000613582">
    <property type="component" value="Unassembled WGS sequence"/>
</dbReference>
<feature type="domain" description="PNPLA" evidence="5">
    <location>
        <begin position="17"/>
        <end position="177"/>
    </location>
</feature>
<keyword evidence="7" id="KW-1185">Reference proteome</keyword>
<evidence type="ECO:0000313" key="7">
    <source>
        <dbReference type="Proteomes" id="UP000613582"/>
    </source>
</evidence>
<dbReference type="GO" id="GO:0016787">
    <property type="term" value="F:hydrolase activity"/>
    <property type="evidence" value="ECO:0007669"/>
    <property type="project" value="UniProtKB-UniRule"/>
</dbReference>
<comment type="caution">
    <text evidence="6">The sequence shown here is derived from an EMBL/GenBank/DDBJ whole genome shotgun (WGS) entry which is preliminary data.</text>
</comment>
<dbReference type="InterPro" id="IPR016035">
    <property type="entry name" value="Acyl_Trfase/lysoPLipase"/>
</dbReference>
<protein>
    <submittedName>
        <fullName evidence="6">Patatin family protein</fullName>
    </submittedName>
</protein>
<dbReference type="InterPro" id="IPR050301">
    <property type="entry name" value="NTE"/>
</dbReference>
<evidence type="ECO:0000259" key="5">
    <source>
        <dbReference type="PROSITE" id="PS51635"/>
    </source>
</evidence>
<dbReference type="AlphaFoldDB" id="A0A8J2V4D8"/>
<dbReference type="RefSeq" id="WP_188159032.1">
    <property type="nucleotide sequence ID" value="NZ_BMGH01000001.1"/>
</dbReference>
<feature type="active site" description="Nucleophile" evidence="4">
    <location>
        <position position="50"/>
    </location>
</feature>
<organism evidence="6 7">
    <name type="scientific">Aquisalinus flavus</name>
    <dbReference type="NCBI Taxonomy" id="1526572"/>
    <lineage>
        <taxon>Bacteria</taxon>
        <taxon>Pseudomonadati</taxon>
        <taxon>Pseudomonadota</taxon>
        <taxon>Alphaproteobacteria</taxon>
        <taxon>Parvularculales</taxon>
        <taxon>Parvularculaceae</taxon>
        <taxon>Aquisalinus</taxon>
    </lineage>
</organism>
<gene>
    <name evidence="6" type="ORF">GCM10011342_14820</name>
</gene>
<keyword evidence="2 4" id="KW-0442">Lipid degradation</keyword>
<comment type="caution">
    <text evidence="4">Lacks conserved residue(s) required for the propagation of feature annotation.</text>
</comment>
<dbReference type="Pfam" id="PF01734">
    <property type="entry name" value="Patatin"/>
    <property type="match status" value="1"/>
</dbReference>
<name>A0A8J2V4D8_9PROT</name>
<dbReference type="EMBL" id="BMGH01000001">
    <property type="protein sequence ID" value="GGD07047.1"/>
    <property type="molecule type" value="Genomic_DNA"/>
</dbReference>
<sequence>MTDAKTDLTPPRPAIGLALGGGVARGWAHIGVIRRLLHHGIEPDIVAGTSIGALVGGCWLAGKLDSLEDWALSLNKRRILSYMDLLINGTGLMGGAKLGKVLTHHIADIRIEDLPRPFTVVAAELATGHETWLRNGSLAEAVQAAYALPGVFPPRKVGGRWLIDGALVNPLPVSVCRAMGARIVIAVGLHADAFGRAAVSRRERYDTMEFVEGANLRNTGHGDAGNGDRGSPDNARLDAIRQLFGMGDKAPGMGTVMLASLNIVMDRLTRSRLAGDPPDVSILPQIGHIALLDFDKADELIRLGEDAVDHQMPYIEEAVSILSY</sequence>
<dbReference type="GO" id="GO:0016042">
    <property type="term" value="P:lipid catabolic process"/>
    <property type="evidence" value="ECO:0007669"/>
    <property type="project" value="UniProtKB-UniRule"/>
</dbReference>
<evidence type="ECO:0000256" key="3">
    <source>
        <dbReference type="ARBA" id="ARBA00023098"/>
    </source>
</evidence>
<dbReference type="Gene3D" id="3.40.1090.10">
    <property type="entry name" value="Cytosolic phospholipase A2 catalytic domain"/>
    <property type="match status" value="1"/>
</dbReference>
<dbReference type="PROSITE" id="PS51635">
    <property type="entry name" value="PNPLA"/>
    <property type="match status" value="1"/>
</dbReference>
<evidence type="ECO:0000256" key="1">
    <source>
        <dbReference type="ARBA" id="ARBA00022801"/>
    </source>
</evidence>
<feature type="active site" description="Proton acceptor" evidence="4">
    <location>
        <position position="164"/>
    </location>
</feature>
<evidence type="ECO:0000313" key="6">
    <source>
        <dbReference type="EMBL" id="GGD07047.1"/>
    </source>
</evidence>
<accession>A0A8J2V4D8</accession>
<dbReference type="InterPro" id="IPR002641">
    <property type="entry name" value="PNPLA_dom"/>
</dbReference>
<proteinExistence type="predicted"/>
<evidence type="ECO:0000256" key="2">
    <source>
        <dbReference type="ARBA" id="ARBA00022963"/>
    </source>
</evidence>
<dbReference type="SUPFAM" id="SSF52151">
    <property type="entry name" value="FabD/lysophospholipase-like"/>
    <property type="match status" value="1"/>
</dbReference>
<reference evidence="6" key="1">
    <citation type="journal article" date="2014" name="Int. J. Syst. Evol. Microbiol.">
        <title>Complete genome sequence of Corynebacterium casei LMG S-19264T (=DSM 44701T), isolated from a smear-ripened cheese.</title>
        <authorList>
            <consortium name="US DOE Joint Genome Institute (JGI-PGF)"/>
            <person name="Walter F."/>
            <person name="Albersmeier A."/>
            <person name="Kalinowski J."/>
            <person name="Ruckert C."/>
        </authorList>
    </citation>
    <scope>NUCLEOTIDE SEQUENCE</scope>
    <source>
        <strain evidence="6">CGMCC 1.12921</strain>
    </source>
</reference>
<reference evidence="6" key="2">
    <citation type="submission" date="2020-09" db="EMBL/GenBank/DDBJ databases">
        <authorList>
            <person name="Sun Q."/>
            <person name="Zhou Y."/>
        </authorList>
    </citation>
    <scope>NUCLEOTIDE SEQUENCE</scope>
    <source>
        <strain evidence="6">CGMCC 1.12921</strain>
    </source>
</reference>
<feature type="short sequence motif" description="DGA/G" evidence="4">
    <location>
        <begin position="164"/>
        <end position="166"/>
    </location>
</feature>
<keyword evidence="1 4" id="KW-0378">Hydrolase</keyword>
<keyword evidence="3 4" id="KW-0443">Lipid metabolism</keyword>
<evidence type="ECO:0000256" key="4">
    <source>
        <dbReference type="PROSITE-ProRule" id="PRU01161"/>
    </source>
</evidence>
<feature type="short sequence motif" description="GXSXG" evidence="4">
    <location>
        <begin position="48"/>
        <end position="52"/>
    </location>
</feature>
<dbReference type="PANTHER" id="PTHR14226">
    <property type="entry name" value="NEUROPATHY TARGET ESTERASE/SWISS CHEESE D.MELANOGASTER"/>
    <property type="match status" value="1"/>
</dbReference>
<dbReference type="PANTHER" id="PTHR14226:SF76">
    <property type="entry name" value="NTE FAMILY PROTEIN RSSA"/>
    <property type="match status" value="1"/>
</dbReference>